<feature type="compositionally biased region" description="Polar residues" evidence="1">
    <location>
        <begin position="1135"/>
        <end position="1144"/>
    </location>
</feature>
<feature type="compositionally biased region" description="Polar residues" evidence="1">
    <location>
        <begin position="1577"/>
        <end position="1592"/>
    </location>
</feature>
<feature type="compositionally biased region" description="Basic and acidic residues" evidence="1">
    <location>
        <begin position="1086"/>
        <end position="1098"/>
    </location>
</feature>
<feature type="region of interest" description="Disordered" evidence="1">
    <location>
        <begin position="521"/>
        <end position="587"/>
    </location>
</feature>
<feature type="compositionally biased region" description="Polar residues" evidence="1">
    <location>
        <begin position="2265"/>
        <end position="2275"/>
    </location>
</feature>
<feature type="compositionally biased region" description="Polar residues" evidence="1">
    <location>
        <begin position="2133"/>
        <end position="2144"/>
    </location>
</feature>
<feature type="compositionally biased region" description="Polar residues" evidence="1">
    <location>
        <begin position="1055"/>
        <end position="1076"/>
    </location>
</feature>
<feature type="compositionally biased region" description="Basic and acidic residues" evidence="1">
    <location>
        <begin position="2065"/>
        <end position="2076"/>
    </location>
</feature>
<feature type="compositionally biased region" description="Low complexity" evidence="1">
    <location>
        <begin position="209"/>
        <end position="219"/>
    </location>
</feature>
<feature type="region of interest" description="Disordered" evidence="1">
    <location>
        <begin position="1408"/>
        <end position="1489"/>
    </location>
</feature>
<feature type="compositionally biased region" description="Polar residues" evidence="1">
    <location>
        <begin position="1715"/>
        <end position="1749"/>
    </location>
</feature>
<feature type="compositionally biased region" description="Basic residues" evidence="1">
    <location>
        <begin position="250"/>
        <end position="265"/>
    </location>
</feature>
<feature type="compositionally biased region" description="Basic and acidic residues" evidence="1">
    <location>
        <begin position="285"/>
        <end position="295"/>
    </location>
</feature>
<feature type="compositionally biased region" description="Polar residues" evidence="1">
    <location>
        <begin position="883"/>
        <end position="906"/>
    </location>
</feature>
<evidence type="ECO:0000313" key="3">
    <source>
        <dbReference type="Proteomes" id="UP001214628"/>
    </source>
</evidence>
<feature type="region of interest" description="Disordered" evidence="1">
    <location>
        <begin position="1681"/>
        <end position="1749"/>
    </location>
</feature>
<feature type="compositionally biased region" description="Polar residues" evidence="1">
    <location>
        <begin position="2081"/>
        <end position="2092"/>
    </location>
</feature>
<proteinExistence type="predicted"/>
<feature type="compositionally biased region" description="Polar residues" evidence="1">
    <location>
        <begin position="551"/>
        <end position="565"/>
    </location>
</feature>
<evidence type="ECO:0000313" key="2">
    <source>
        <dbReference type="EMBL" id="WFD41848.1"/>
    </source>
</evidence>
<feature type="region of interest" description="Disordered" evidence="1">
    <location>
        <begin position="1"/>
        <end position="490"/>
    </location>
</feature>
<feature type="compositionally biased region" description="Polar residues" evidence="1">
    <location>
        <begin position="711"/>
        <end position="740"/>
    </location>
</feature>
<feature type="compositionally biased region" description="Polar residues" evidence="1">
    <location>
        <begin position="2006"/>
        <end position="2030"/>
    </location>
</feature>
<evidence type="ECO:0000256" key="1">
    <source>
        <dbReference type="SAM" id="MobiDB-lite"/>
    </source>
</evidence>
<feature type="compositionally biased region" description="Low complexity" evidence="1">
    <location>
        <begin position="425"/>
        <end position="437"/>
    </location>
</feature>
<feature type="compositionally biased region" description="Polar residues" evidence="1">
    <location>
        <begin position="7"/>
        <end position="17"/>
    </location>
</feature>
<feature type="compositionally biased region" description="Low complexity" evidence="1">
    <location>
        <begin position="1527"/>
        <end position="1538"/>
    </location>
</feature>
<dbReference type="Proteomes" id="UP001214628">
    <property type="component" value="Chromosome 1"/>
</dbReference>
<feature type="compositionally biased region" description="Low complexity" evidence="1">
    <location>
        <begin position="2227"/>
        <end position="2238"/>
    </location>
</feature>
<feature type="compositionally biased region" description="Polar residues" evidence="1">
    <location>
        <begin position="747"/>
        <end position="782"/>
    </location>
</feature>
<feature type="compositionally biased region" description="Pro residues" evidence="1">
    <location>
        <begin position="1176"/>
        <end position="1185"/>
    </location>
</feature>
<feature type="compositionally biased region" description="Polar residues" evidence="1">
    <location>
        <begin position="1408"/>
        <end position="1420"/>
    </location>
</feature>
<feature type="compositionally biased region" description="Polar residues" evidence="1">
    <location>
        <begin position="860"/>
        <end position="870"/>
    </location>
</feature>
<dbReference type="EMBL" id="CP118375">
    <property type="protein sequence ID" value="WFD41848.1"/>
    <property type="molecule type" value="Genomic_DNA"/>
</dbReference>
<reference evidence="2" key="1">
    <citation type="submission" date="2023-02" db="EMBL/GenBank/DDBJ databases">
        <title>Mating type loci evolution in Malassezia.</title>
        <authorList>
            <person name="Coelho M.A."/>
        </authorList>
    </citation>
    <scope>NUCLEOTIDE SEQUENCE</scope>
    <source>
        <strain evidence="2">CBS 14136</strain>
    </source>
</reference>
<feature type="compositionally biased region" description="Polar residues" evidence="1">
    <location>
        <begin position="1429"/>
        <end position="1443"/>
    </location>
</feature>
<feature type="region of interest" description="Disordered" evidence="1">
    <location>
        <begin position="955"/>
        <end position="1192"/>
    </location>
</feature>
<feature type="compositionally biased region" description="Basic and acidic residues" evidence="1">
    <location>
        <begin position="2116"/>
        <end position="2125"/>
    </location>
</feature>
<protein>
    <submittedName>
        <fullName evidence="2">Uncharacterized protein</fullName>
    </submittedName>
</protein>
<feature type="compositionally biased region" description="Low complexity" evidence="1">
    <location>
        <begin position="1317"/>
        <end position="1336"/>
    </location>
</feature>
<feature type="compositionally biased region" description="Low complexity" evidence="1">
    <location>
        <begin position="296"/>
        <end position="308"/>
    </location>
</feature>
<feature type="region of interest" description="Disordered" evidence="1">
    <location>
        <begin position="709"/>
        <end position="782"/>
    </location>
</feature>
<feature type="compositionally biased region" description="Basic and acidic residues" evidence="1">
    <location>
        <begin position="2297"/>
        <end position="2307"/>
    </location>
</feature>
<feature type="compositionally biased region" description="Polar residues" evidence="1">
    <location>
        <begin position="74"/>
        <end position="86"/>
    </location>
</feature>
<feature type="compositionally biased region" description="Low complexity" evidence="1">
    <location>
        <begin position="1681"/>
        <end position="1690"/>
    </location>
</feature>
<organism evidence="2 3">
    <name type="scientific">Malassezia psittaci</name>
    <dbReference type="NCBI Taxonomy" id="1821823"/>
    <lineage>
        <taxon>Eukaryota</taxon>
        <taxon>Fungi</taxon>
        <taxon>Dikarya</taxon>
        <taxon>Basidiomycota</taxon>
        <taxon>Ustilaginomycotina</taxon>
        <taxon>Malasseziomycetes</taxon>
        <taxon>Malasseziales</taxon>
        <taxon>Malasseziaceae</taxon>
        <taxon>Malassezia</taxon>
    </lineage>
</organism>
<feature type="compositionally biased region" description="Polar residues" evidence="1">
    <location>
        <begin position="1471"/>
        <end position="1489"/>
    </location>
</feature>
<gene>
    <name evidence="2" type="ORF">MPSI1_000484</name>
</gene>
<feature type="compositionally biased region" description="Low complexity" evidence="1">
    <location>
        <begin position="1938"/>
        <end position="1951"/>
    </location>
</feature>
<feature type="region of interest" description="Disordered" evidence="1">
    <location>
        <begin position="2116"/>
        <end position="2307"/>
    </location>
</feature>
<feature type="compositionally biased region" description="Polar residues" evidence="1">
    <location>
        <begin position="383"/>
        <end position="396"/>
    </location>
</feature>
<feature type="region of interest" description="Disordered" evidence="1">
    <location>
        <begin position="1931"/>
        <end position="2092"/>
    </location>
</feature>
<feature type="compositionally biased region" description="Basic and acidic residues" evidence="1">
    <location>
        <begin position="44"/>
        <end position="60"/>
    </location>
</feature>
<feature type="compositionally biased region" description="Polar residues" evidence="1">
    <location>
        <begin position="1008"/>
        <end position="1024"/>
    </location>
</feature>
<feature type="compositionally biased region" description="Polar residues" evidence="1">
    <location>
        <begin position="349"/>
        <end position="363"/>
    </location>
</feature>
<keyword evidence="3" id="KW-1185">Reference proteome</keyword>
<feature type="compositionally biased region" description="Pro residues" evidence="1">
    <location>
        <begin position="1957"/>
        <end position="1968"/>
    </location>
</feature>
<feature type="compositionally biased region" description="Polar residues" evidence="1">
    <location>
        <begin position="1451"/>
        <end position="1460"/>
    </location>
</feature>
<sequence>MDRSRTDNSATVPTNGASVPPNGLDSSDGTDVLSPSHPSFRAYSSKDRDVTSPRRERDLDMAAAYQESAMWRTPVTSSRTLPSTDSPGGLPSWDQAESSSVASTHSSDTPSWAPRSPPRVRTKAAGQKSSAQDKRSNNGSPIPSEHLSPRSAKVVPPMPLDAIARVRQAKPNKQRTPNPARRPTSRARSVSPAAPDEPDMVPPVPPIAPQAQALANAAASTRVAQPSSSKHGRAYGSAGSTSMPAEGHSVARHTHPSHRQPRIRRATSTITIVASRPSEEYIQEAARRPESRSEDQNSSQPSSKSISEQAKKRSSGENWTATFDALDSYQPEVPMLNAIESPKRRSRRGTQQNFASAPPTSNKAIAARAPPGHLDVSEEEASSAPSHVSPSLTTPESRNEQKQTPVPHDAQANPSSTTTKKDNGSESSCSSLESQLSRPIQSPPRRKTHIRVLSRSIERAISPDQDSPYRSPTSSSALSPRSAMRRQALYMHPDSVITPVQSFQSPTRSMISLASLQRTPRGTNIIPVDSGMSSSKSAPNVLAPAKGVSERSASTSSVLPQTPQDQARRKVSPGANIFAADTDDGPESWFAETSLPGEWDLHTPSVTREAPLLEDDGIHTDRKLDTARNQSKEELSGDTSTIEAKADAVPTDVQADNADELVDADVSVNQLPPSSEKETTGGMGIGAFAAAAAAAAVVNATKTAEAVQNAVMPQSSPQDQTDAVSESAKDVNNGTSQPSSVVHAKDTTTSPSRLVSTDSPSESIATVPSAEQSSLGNDISISDASANGQIANEPEVATLTSTPQGTFEVPERISESATTQLDQPSAAPTDASTQQATEKVTEQASEESTEQFSEKAAEQATEQASVSGIETSREQNAKPISPSVDTDTSADAAQPTAQPDTMNSQEDSAHDVNVAAPVGGLASGAVLGASAGPVGVASGAVIGAALGTAAAMLTHSKHSEQHQDPTAEFSEATAEVVTPADDSLDTPNPWPAESDHGSDSIEDAATPRVNSAATLLNTQTQNTIGEDDEIPSTPTPLPDRSLARSDAAPLIELSDSPTLPNLPDAQQEQPTSSTQPGRIAQANELKVQRPDTNDRSLDDSMPLVDTQAESGSTLKSDVQHANDPSMTRLDGSAVDASSTQTQEAQGLGMLSGLEQNDSVRVDHQEASHDIAAKVPQRPPPIPPTDPTQINEKSLGSEAYVAPPITMQAPLLPQLVEAEQTGEETRTSTTSTQPATQAVRTEDSSPFKTRASMTSATAPPLTQSEHASTEDGSRPASTYSGKNPFLRSMRASIPASVQSSAFSSGQSITQTAAEDMSQTRPVSSAASSSRPESSTFSDYQLFQEAASQLSYNESPPIDVVRPRFNEPVNEQTTPPDANQAVFAPLYESTERLPLVLDARPRRMYDPINNAQVTSNNGSLDLNQIAIPNPAQGNTDKSWASQVQPLSPLPESQPDTSNVTSRSAHRDIKHPTPGQTPRSMPGELTSTVPKSSIRSCDISDLVWSKMIATPRDSRRSHAAEDEDLWTNLPAQEAPEAPRQPDQVQNAAMDIPVPDSKLPTMSSKPANDASLKQTEDRSDLASNRPPTGISTPHSTRSPRLRKSPQVPEHSSAEMYQTSQFVPLPRQESPPPPEGEIEARSAWEQAQLRRQQGMMQVDLDQPLEVVPVEQHDPLDYLRATSIPITSPSISQGTPHLERGIANASSPRMEAGPNRLEASPSRQMESRIPTSTQAEPSKPALSTSQLQKQGAADQQNSVQAVSALMTAGVDTMAGGANGPYPALNRPAQAQHGERVFAGIQPQRSLVPPFELQNRSLVLPPRSDPQWQGHPPCLECMMRDEDMIDVFVTDPAVWERESDADFYDAIRLEHQERVQNNGRRSPWTMHLTRTRVRKVAIGEPLSAANLKEHTQQLRMNSAQRARVIHAFVADQRVLLGLDPPSQTSNPASSPDAVSSAARNEPLPATPAPVIPPKSTPQTAAPYRRPSDWSVVTSKEEANRMQRTSPTKPPTDAGSSTIPRMQSTGPSAAPTGSSTPRPNLPLSVIPGAPGLPAHASPSFAANTPPRPTTYEVHNDLRPPERPFARSQARLSPSQSMTGFASQVSLAPSASSMAHMHLAFDTPRNRGLTEDAGRAAMSADDSPSAQRTSSRVNIHAAETPSDAVHDAQPDPVAADLGPQAAAFDSDSGHDVSTYSKHKRQSFRGFFRKMVTGKPPPMPTSPSHESRSRSRKPRQAAADANESADNSWVSSSYDDSNRPHFWSKLGKKPHPTRKTSGTRPSVLTDTRVHRTGSHMNDDTSANWTVDTHRDPSARTS</sequence>
<name>A0AAF0JCP8_9BASI</name>
<feature type="compositionally biased region" description="Low complexity" evidence="1">
    <location>
        <begin position="98"/>
        <end position="111"/>
    </location>
</feature>
<feature type="compositionally biased region" description="Polar residues" evidence="1">
    <location>
        <begin position="1245"/>
        <end position="1265"/>
    </location>
</feature>
<accession>A0AAF0JCP8</accession>
<feature type="region of interest" description="Disordered" evidence="1">
    <location>
        <begin position="811"/>
        <end position="908"/>
    </location>
</feature>
<feature type="compositionally biased region" description="Basic and acidic residues" evidence="1">
    <location>
        <begin position="1157"/>
        <end position="1171"/>
    </location>
</feature>
<feature type="compositionally biased region" description="Low complexity" evidence="1">
    <location>
        <begin position="1291"/>
        <end position="1307"/>
    </location>
</feature>
<feature type="compositionally biased region" description="Low complexity" evidence="1">
    <location>
        <begin position="468"/>
        <end position="486"/>
    </location>
</feature>
<feature type="compositionally biased region" description="Low complexity" evidence="1">
    <location>
        <begin position="1226"/>
        <end position="1236"/>
    </location>
</feature>
<feature type="region of interest" description="Disordered" evidence="1">
    <location>
        <begin position="1508"/>
        <end position="1635"/>
    </location>
</feature>
<feature type="region of interest" description="Disordered" evidence="1">
    <location>
        <begin position="1210"/>
        <end position="1340"/>
    </location>
</feature>
<feature type="compositionally biased region" description="Polar residues" evidence="1">
    <location>
        <begin position="1107"/>
        <end position="1116"/>
    </location>
</feature>